<dbReference type="Proteomes" id="UP000504629">
    <property type="component" value="Unplaced"/>
</dbReference>
<dbReference type="OrthoDB" id="7203600at2759"/>
<protein>
    <submittedName>
        <fullName evidence="5">Uncharacterized protein LOC114243578 isoform X1</fullName>
    </submittedName>
</protein>
<feature type="chain" id="PRO_5026798176" evidence="2">
    <location>
        <begin position="23"/>
        <end position="196"/>
    </location>
</feature>
<name>A0A6J2JMK6_BOMMA</name>
<reference evidence="5" key="1">
    <citation type="submission" date="2025-08" db="UniProtKB">
        <authorList>
            <consortium name="RefSeq"/>
        </authorList>
    </citation>
    <scope>IDENTIFICATION</scope>
    <source>
        <tissue evidence="5">Silk gland</tissue>
    </source>
</reference>
<evidence type="ECO:0000259" key="3">
    <source>
        <dbReference type="PROSITE" id="PS51304"/>
    </source>
</evidence>
<organism evidence="4 5">
    <name type="scientific">Bombyx mandarina</name>
    <name type="common">Wild silk moth</name>
    <name type="synonym">Wild silkworm</name>
    <dbReference type="NCBI Taxonomy" id="7092"/>
    <lineage>
        <taxon>Eukaryota</taxon>
        <taxon>Metazoa</taxon>
        <taxon>Ecdysozoa</taxon>
        <taxon>Arthropoda</taxon>
        <taxon>Hexapoda</taxon>
        <taxon>Insecta</taxon>
        <taxon>Pterygota</taxon>
        <taxon>Neoptera</taxon>
        <taxon>Endopterygota</taxon>
        <taxon>Lepidoptera</taxon>
        <taxon>Glossata</taxon>
        <taxon>Ditrysia</taxon>
        <taxon>Bombycoidea</taxon>
        <taxon>Bombycidae</taxon>
        <taxon>Bombycinae</taxon>
        <taxon>Bombyx</taxon>
    </lineage>
</organism>
<dbReference type="GO" id="GO:0030246">
    <property type="term" value="F:carbohydrate binding"/>
    <property type="evidence" value="ECO:0007669"/>
    <property type="project" value="UniProtKB-KW"/>
</dbReference>
<dbReference type="AlphaFoldDB" id="A0A6J2JMK6"/>
<sequence>MSYLFSSLCLSFLLCSFIVIRAKPLDNEMLQTNELQNQDINTADSVALNLPVITDKNMFLLPKALSGGDSFTVQGLIQDNPKMVTISLIGGIQAPDYGNIICKVDVEFSNGEENMTISQVTNGISEIVQQYSGTEVLNGSDVKIQFRARKDDMLHLYSSFSSFIGEIPLNLNINNAKYMSFGGDLKKITELKFEFV</sequence>
<evidence type="ECO:0000256" key="1">
    <source>
        <dbReference type="ARBA" id="ARBA00022734"/>
    </source>
</evidence>
<dbReference type="InterPro" id="IPR001079">
    <property type="entry name" value="Galectin_CRD"/>
</dbReference>
<dbReference type="KEGG" id="bman:114243578"/>
<evidence type="ECO:0000313" key="4">
    <source>
        <dbReference type="Proteomes" id="UP000504629"/>
    </source>
</evidence>
<keyword evidence="2" id="KW-0732">Signal</keyword>
<proteinExistence type="predicted"/>
<accession>A0A6J2JMK6</accession>
<evidence type="ECO:0000256" key="2">
    <source>
        <dbReference type="SAM" id="SignalP"/>
    </source>
</evidence>
<dbReference type="Gene3D" id="2.60.120.200">
    <property type="match status" value="1"/>
</dbReference>
<dbReference type="PROSITE" id="PS51304">
    <property type="entry name" value="GALECTIN"/>
    <property type="match status" value="1"/>
</dbReference>
<evidence type="ECO:0000313" key="5">
    <source>
        <dbReference type="RefSeq" id="XP_028030911.1"/>
    </source>
</evidence>
<feature type="domain" description="Galectin" evidence="3">
    <location>
        <begin position="57"/>
        <end position="194"/>
    </location>
</feature>
<keyword evidence="4" id="KW-1185">Reference proteome</keyword>
<dbReference type="GeneID" id="114243578"/>
<gene>
    <name evidence="5" type="primary">LOC114243578</name>
</gene>
<keyword evidence="1" id="KW-0430">Lectin</keyword>
<dbReference type="RefSeq" id="XP_028030911.1">
    <property type="nucleotide sequence ID" value="XM_028175110.1"/>
</dbReference>
<feature type="signal peptide" evidence="2">
    <location>
        <begin position="1"/>
        <end position="22"/>
    </location>
</feature>